<dbReference type="EMBL" id="JAPDFW010000005">
    <property type="protein sequence ID" value="KAJ5080647.1"/>
    <property type="molecule type" value="Genomic_DNA"/>
</dbReference>
<dbReference type="InterPro" id="IPR034268">
    <property type="entry name" value="RBM25_RRM"/>
</dbReference>
<dbReference type="GO" id="GO:0003723">
    <property type="term" value="F:RNA binding"/>
    <property type="evidence" value="ECO:0007669"/>
    <property type="project" value="UniProtKB-UniRule"/>
</dbReference>
<protein>
    <submittedName>
        <fullName evidence="4">Splicing factor pwi domain-containing protein / RNA recognition motif (Rrm)-containing protein</fullName>
    </submittedName>
</protein>
<gene>
    <name evidence="4" type="ORF">M0811_13899</name>
</gene>
<dbReference type="PANTHER" id="PTHR47334:SF2">
    <property type="entry name" value="RNA-BINDING MOTIF PROTEIN 25"/>
    <property type="match status" value="1"/>
</dbReference>
<dbReference type="SMART" id="SM00360">
    <property type="entry name" value="RRM"/>
    <property type="match status" value="1"/>
</dbReference>
<organism evidence="4 5">
    <name type="scientific">Anaeramoeba ignava</name>
    <name type="common">Anaerobic marine amoeba</name>
    <dbReference type="NCBI Taxonomy" id="1746090"/>
    <lineage>
        <taxon>Eukaryota</taxon>
        <taxon>Metamonada</taxon>
        <taxon>Anaeramoebidae</taxon>
        <taxon>Anaeramoeba</taxon>
    </lineage>
</organism>
<dbReference type="Proteomes" id="UP001149090">
    <property type="component" value="Unassembled WGS sequence"/>
</dbReference>
<dbReference type="SUPFAM" id="SSF54928">
    <property type="entry name" value="RNA-binding domain, RBD"/>
    <property type="match status" value="1"/>
</dbReference>
<feature type="domain" description="RRM" evidence="3">
    <location>
        <begin position="40"/>
        <end position="129"/>
    </location>
</feature>
<keyword evidence="1" id="KW-0694">RNA-binding</keyword>
<name>A0A9Q0LXH7_ANAIG</name>
<keyword evidence="5" id="KW-1185">Reference proteome</keyword>
<dbReference type="Gene3D" id="3.30.70.330">
    <property type="match status" value="1"/>
</dbReference>
<dbReference type="InterPro" id="IPR053294">
    <property type="entry name" value="RBM_PWI_domain"/>
</dbReference>
<evidence type="ECO:0000313" key="4">
    <source>
        <dbReference type="EMBL" id="KAJ5080647.1"/>
    </source>
</evidence>
<reference evidence="4" key="1">
    <citation type="submission" date="2022-10" db="EMBL/GenBank/DDBJ databases">
        <title>Novel sulphate-reducing endosymbionts in the free-living metamonad Anaeramoeba.</title>
        <authorList>
            <person name="Jerlstrom-Hultqvist J."/>
            <person name="Cepicka I."/>
            <person name="Gallot-Lavallee L."/>
            <person name="Salas-Leiva D."/>
            <person name="Curtis B.A."/>
            <person name="Zahonova K."/>
            <person name="Pipaliya S."/>
            <person name="Dacks J."/>
            <person name="Roger A.J."/>
        </authorList>
    </citation>
    <scope>NUCLEOTIDE SEQUENCE</scope>
    <source>
        <strain evidence="4">BMAN</strain>
    </source>
</reference>
<evidence type="ECO:0000256" key="2">
    <source>
        <dbReference type="SAM" id="MobiDB-lite"/>
    </source>
</evidence>
<dbReference type="InterPro" id="IPR012677">
    <property type="entry name" value="Nucleotide-bd_a/b_plait_sf"/>
</dbReference>
<sequence>MNQNIPTYSYQPPNITRPINLVPMQRPRPNAVVVPQNPPITVYIGKIPPALDDDVLLAICRCCGHVVNWRRVVDPITGNHKQFGYCDFGNAESAQRGLSLIPKCFVNGINMCVQVDKKNEELIQSYSNNNQGIDNKSKNVKDERAYQQMNVLIREWESKTKSEQILIKQQIEKKNEKKSINSKEKSRSNSTSIHEHKSSHSRRSYDRKEYEEKEKEKEKQRRKYESKLRNWEKREYEKEKSLEHTERSRN</sequence>
<evidence type="ECO:0000259" key="3">
    <source>
        <dbReference type="PROSITE" id="PS50102"/>
    </source>
</evidence>
<feature type="region of interest" description="Disordered" evidence="2">
    <location>
        <begin position="172"/>
        <end position="250"/>
    </location>
</feature>
<dbReference type="OrthoDB" id="6275295at2759"/>
<dbReference type="PROSITE" id="PS50102">
    <property type="entry name" value="RRM"/>
    <property type="match status" value="1"/>
</dbReference>
<dbReference type="InterPro" id="IPR035979">
    <property type="entry name" value="RBD_domain_sf"/>
</dbReference>
<proteinExistence type="predicted"/>
<dbReference type="Pfam" id="PF00076">
    <property type="entry name" value="RRM_1"/>
    <property type="match status" value="1"/>
</dbReference>
<accession>A0A9Q0LXH7</accession>
<evidence type="ECO:0000256" key="1">
    <source>
        <dbReference type="PROSITE-ProRule" id="PRU00176"/>
    </source>
</evidence>
<dbReference type="PANTHER" id="PTHR47334">
    <property type="entry name" value="SPLICING FACTOR PWI DOMAIN-CONTAINING PROTEIN / RNA RECOGNITION MOTIF (RRM)-CONTAINING PROTEIN"/>
    <property type="match status" value="1"/>
</dbReference>
<dbReference type="AlphaFoldDB" id="A0A9Q0LXH7"/>
<comment type="caution">
    <text evidence="4">The sequence shown here is derived from an EMBL/GenBank/DDBJ whole genome shotgun (WGS) entry which is preliminary data.</text>
</comment>
<evidence type="ECO:0000313" key="5">
    <source>
        <dbReference type="Proteomes" id="UP001149090"/>
    </source>
</evidence>
<dbReference type="CDD" id="cd12446">
    <property type="entry name" value="RRM_RBM25"/>
    <property type="match status" value="1"/>
</dbReference>
<dbReference type="InterPro" id="IPR000504">
    <property type="entry name" value="RRM_dom"/>
</dbReference>